<evidence type="ECO:0000256" key="5">
    <source>
        <dbReference type="ARBA" id="ARBA00023155"/>
    </source>
</evidence>
<protein>
    <submittedName>
        <fullName evidence="11">Homeobox protein XENK-2-like</fullName>
    </submittedName>
</protein>
<dbReference type="Proteomes" id="UP000694867">
    <property type="component" value="Unplaced"/>
</dbReference>
<dbReference type="FunFam" id="1.10.10.60:FF:000101">
    <property type="entry name" value="NK2 homeobox 8"/>
    <property type="match status" value="1"/>
</dbReference>
<dbReference type="SMART" id="SM00389">
    <property type="entry name" value="HOX"/>
    <property type="match status" value="1"/>
</dbReference>
<dbReference type="GO" id="GO:0030154">
    <property type="term" value="P:cell differentiation"/>
    <property type="evidence" value="ECO:0007669"/>
    <property type="project" value="TreeGrafter"/>
</dbReference>
<sequence>MLFASTNCNVTSNNGVRKYPRQLSAILAGGTGYNLFYGTPPTSCSSPTSPDQRMALCSRSVSSGSSNISTVSASSGTRQRKRRVLFSQAQVIELERRFRQQRYLSAQEREQLANLIHLTPTQVKIWFQNHRYKCKRHARERLSMASTSNQIVPVQSGVEDFLDDKKPLLMPMLVKDMNSNKIYARTVSTDHADPGDLAGGLDPMHIYSARPGFSGLHSGKDVSHNGVSSSSFAHHKHW</sequence>
<gene>
    <name evidence="11" type="primary">LOC100903139</name>
</gene>
<keyword evidence="4 7" id="KW-0238">DNA-binding</keyword>
<dbReference type="GeneID" id="100903139"/>
<feature type="domain" description="Homeobox" evidence="9">
    <location>
        <begin position="77"/>
        <end position="137"/>
    </location>
</feature>
<evidence type="ECO:0000256" key="7">
    <source>
        <dbReference type="PROSITE-ProRule" id="PRU00108"/>
    </source>
</evidence>
<dbReference type="Gene3D" id="1.10.10.60">
    <property type="entry name" value="Homeodomain-like"/>
    <property type="match status" value="1"/>
</dbReference>
<keyword evidence="6 7" id="KW-0539">Nucleus</keyword>
<comment type="subcellular location">
    <subcellularLocation>
        <location evidence="1 7 8">Nucleus</location>
    </subcellularLocation>
</comment>
<evidence type="ECO:0000256" key="4">
    <source>
        <dbReference type="ARBA" id="ARBA00023125"/>
    </source>
</evidence>
<keyword evidence="10" id="KW-1185">Reference proteome</keyword>
<keyword evidence="3" id="KW-0217">Developmental protein</keyword>
<dbReference type="InterPro" id="IPR050394">
    <property type="entry name" value="Homeobox_NK-like"/>
</dbReference>
<proteinExistence type="inferred from homology"/>
<dbReference type="InterPro" id="IPR017970">
    <property type="entry name" value="Homeobox_CS"/>
</dbReference>
<evidence type="ECO:0000256" key="1">
    <source>
        <dbReference type="ARBA" id="ARBA00004123"/>
    </source>
</evidence>
<dbReference type="InterPro" id="IPR009057">
    <property type="entry name" value="Homeodomain-like_sf"/>
</dbReference>
<comment type="similarity">
    <text evidence="2">Belongs to the NK-2 homeobox family.</text>
</comment>
<dbReference type="SUPFAM" id="SSF46689">
    <property type="entry name" value="Homeodomain-like"/>
    <property type="match status" value="1"/>
</dbReference>
<dbReference type="KEGG" id="goe:100903139"/>
<dbReference type="PRINTS" id="PR00024">
    <property type="entry name" value="HOMEOBOX"/>
</dbReference>
<evidence type="ECO:0000256" key="2">
    <source>
        <dbReference type="ARBA" id="ARBA00005661"/>
    </source>
</evidence>
<dbReference type="CDD" id="cd00086">
    <property type="entry name" value="homeodomain"/>
    <property type="match status" value="1"/>
</dbReference>
<dbReference type="InterPro" id="IPR001356">
    <property type="entry name" value="HD"/>
</dbReference>
<dbReference type="PROSITE" id="PS00027">
    <property type="entry name" value="HOMEOBOX_1"/>
    <property type="match status" value="1"/>
</dbReference>
<organism evidence="10 11">
    <name type="scientific">Galendromus occidentalis</name>
    <name type="common">western predatory mite</name>
    <dbReference type="NCBI Taxonomy" id="34638"/>
    <lineage>
        <taxon>Eukaryota</taxon>
        <taxon>Metazoa</taxon>
        <taxon>Ecdysozoa</taxon>
        <taxon>Arthropoda</taxon>
        <taxon>Chelicerata</taxon>
        <taxon>Arachnida</taxon>
        <taxon>Acari</taxon>
        <taxon>Parasitiformes</taxon>
        <taxon>Mesostigmata</taxon>
        <taxon>Gamasina</taxon>
        <taxon>Phytoseioidea</taxon>
        <taxon>Phytoseiidae</taxon>
        <taxon>Typhlodrominae</taxon>
        <taxon>Galendromus</taxon>
    </lineage>
</organism>
<dbReference type="GO" id="GO:0000981">
    <property type="term" value="F:DNA-binding transcription factor activity, RNA polymerase II-specific"/>
    <property type="evidence" value="ECO:0007669"/>
    <property type="project" value="InterPro"/>
</dbReference>
<keyword evidence="5 7" id="KW-0371">Homeobox</keyword>
<dbReference type="InterPro" id="IPR020479">
    <property type="entry name" value="HD_metazoa"/>
</dbReference>
<evidence type="ECO:0000256" key="3">
    <source>
        <dbReference type="ARBA" id="ARBA00022473"/>
    </source>
</evidence>
<evidence type="ECO:0000313" key="10">
    <source>
        <dbReference type="Proteomes" id="UP000694867"/>
    </source>
</evidence>
<evidence type="ECO:0000256" key="8">
    <source>
        <dbReference type="RuleBase" id="RU000682"/>
    </source>
</evidence>
<dbReference type="GO" id="GO:0000978">
    <property type="term" value="F:RNA polymerase II cis-regulatory region sequence-specific DNA binding"/>
    <property type="evidence" value="ECO:0007669"/>
    <property type="project" value="TreeGrafter"/>
</dbReference>
<dbReference type="RefSeq" id="XP_028968221.1">
    <property type="nucleotide sequence ID" value="XM_029112388.1"/>
</dbReference>
<evidence type="ECO:0000259" key="9">
    <source>
        <dbReference type="PROSITE" id="PS50071"/>
    </source>
</evidence>
<evidence type="ECO:0000313" key="11">
    <source>
        <dbReference type="RefSeq" id="XP_028968221.1"/>
    </source>
</evidence>
<dbReference type="PROSITE" id="PS50071">
    <property type="entry name" value="HOMEOBOX_2"/>
    <property type="match status" value="1"/>
</dbReference>
<accession>A0AAJ7WIE2</accession>
<evidence type="ECO:0000256" key="6">
    <source>
        <dbReference type="ARBA" id="ARBA00023242"/>
    </source>
</evidence>
<feature type="DNA-binding region" description="Homeobox" evidence="7">
    <location>
        <begin position="79"/>
        <end position="138"/>
    </location>
</feature>
<dbReference type="AlphaFoldDB" id="A0AAJ7WIE2"/>
<dbReference type="GO" id="GO:0005634">
    <property type="term" value="C:nucleus"/>
    <property type="evidence" value="ECO:0007669"/>
    <property type="project" value="UniProtKB-SubCell"/>
</dbReference>
<dbReference type="Pfam" id="PF00046">
    <property type="entry name" value="Homeodomain"/>
    <property type="match status" value="1"/>
</dbReference>
<name>A0AAJ7WIE2_9ACAR</name>
<dbReference type="PANTHER" id="PTHR24340:SF41">
    <property type="entry name" value="MUSCLE-SPECIFIC HOMEOBOX PROTEIN TINMAN-RELATED"/>
    <property type="match status" value="1"/>
</dbReference>
<dbReference type="PANTHER" id="PTHR24340">
    <property type="entry name" value="HOMEOBOX PROTEIN NKX"/>
    <property type="match status" value="1"/>
</dbReference>
<reference evidence="11" key="1">
    <citation type="submission" date="2025-08" db="UniProtKB">
        <authorList>
            <consortium name="RefSeq"/>
        </authorList>
    </citation>
    <scope>IDENTIFICATION</scope>
</reference>